<dbReference type="AlphaFoldDB" id="A0A428BIH8"/>
<evidence type="ECO:0000259" key="4">
    <source>
        <dbReference type="Pfam" id="PF16326"/>
    </source>
</evidence>
<dbReference type="PANTHER" id="PTHR42855">
    <property type="entry name" value="ABC TRANSPORTER ATP-BINDING SUBUNIT"/>
    <property type="match status" value="1"/>
</dbReference>
<evidence type="ECO:0000256" key="1">
    <source>
        <dbReference type="ARBA" id="ARBA00022741"/>
    </source>
</evidence>
<feature type="domain" description="ABC transporter Uup C-terminal" evidence="4">
    <location>
        <begin position="22"/>
        <end position="87"/>
    </location>
</feature>
<evidence type="ECO:0000313" key="5">
    <source>
        <dbReference type="EMBL" id="RSI63007.1"/>
    </source>
</evidence>
<evidence type="ECO:0000313" key="6">
    <source>
        <dbReference type="Proteomes" id="UP000267593"/>
    </source>
</evidence>
<dbReference type="GO" id="GO:0005524">
    <property type="term" value="F:ATP binding"/>
    <property type="evidence" value="ECO:0007669"/>
    <property type="project" value="UniProtKB-KW"/>
</dbReference>
<proteinExistence type="predicted"/>
<feature type="coiled-coil region" evidence="3">
    <location>
        <begin position="31"/>
        <end position="86"/>
    </location>
</feature>
<evidence type="ECO:0000256" key="2">
    <source>
        <dbReference type="ARBA" id="ARBA00022840"/>
    </source>
</evidence>
<dbReference type="Pfam" id="PF16326">
    <property type="entry name" value="ABC_tran_CTD"/>
    <property type="match status" value="1"/>
</dbReference>
<keyword evidence="2" id="KW-0067">ATP-binding</keyword>
<dbReference type="GO" id="GO:0003677">
    <property type="term" value="F:DNA binding"/>
    <property type="evidence" value="ECO:0007669"/>
    <property type="project" value="InterPro"/>
</dbReference>
<dbReference type="PANTHER" id="PTHR42855:SF1">
    <property type="entry name" value="ABC TRANSPORTER DOMAIN-CONTAINING PROTEIN"/>
    <property type="match status" value="1"/>
</dbReference>
<protein>
    <recommendedName>
        <fullName evidence="4">ABC transporter Uup C-terminal domain-containing protein</fullName>
    </recommendedName>
</protein>
<dbReference type="InterPro" id="IPR037118">
    <property type="entry name" value="Val-tRNA_synth_C_sf"/>
</dbReference>
<accession>A0A428BIH8</accession>
<dbReference type="InterPro" id="IPR032524">
    <property type="entry name" value="ABC_tran_C"/>
</dbReference>
<dbReference type="Gene3D" id="1.10.287.380">
    <property type="entry name" value="Valyl-tRNA synthetase, C-terminal domain"/>
    <property type="match status" value="1"/>
</dbReference>
<keyword evidence="3" id="KW-0175">Coiled coil</keyword>
<dbReference type="InterPro" id="IPR051309">
    <property type="entry name" value="ABCF_ATPase"/>
</dbReference>
<sequence length="91" mass="10737">MANQVQKAEKEKVVKVREDKKRMTYQEKQEWASIEGDIEALENRIATIEEEMQANGSDFGKLATLQKELDEKNEELLEKYDRYEYLSDFDG</sequence>
<keyword evidence="1" id="KW-0547">Nucleotide-binding</keyword>
<reference evidence="5 6" key="1">
    <citation type="submission" date="2018-11" db="EMBL/GenBank/DDBJ databases">
        <title>Species Designations Belie Phenotypic and Genotypic Heterogeneity in Oral Streptococci.</title>
        <authorList>
            <person name="Velsko I."/>
        </authorList>
    </citation>
    <scope>NUCLEOTIDE SEQUENCE [LARGE SCALE GENOMIC DNA]</scope>
    <source>
        <strain evidence="5 6">BCC63</strain>
    </source>
</reference>
<organism evidence="5 6">
    <name type="scientific">Streptococcus oralis</name>
    <dbReference type="NCBI Taxonomy" id="1303"/>
    <lineage>
        <taxon>Bacteria</taxon>
        <taxon>Bacillati</taxon>
        <taxon>Bacillota</taxon>
        <taxon>Bacilli</taxon>
        <taxon>Lactobacillales</taxon>
        <taxon>Streptococcaceae</taxon>
        <taxon>Streptococcus</taxon>
    </lineage>
</organism>
<dbReference type="EMBL" id="RJNJ01000084">
    <property type="protein sequence ID" value="RSI63007.1"/>
    <property type="molecule type" value="Genomic_DNA"/>
</dbReference>
<name>A0A428BIH8_STROR</name>
<dbReference type="Proteomes" id="UP000267593">
    <property type="component" value="Unassembled WGS sequence"/>
</dbReference>
<gene>
    <name evidence="5" type="ORF">D8863_10115</name>
</gene>
<comment type="caution">
    <text evidence="5">The sequence shown here is derived from an EMBL/GenBank/DDBJ whole genome shotgun (WGS) entry which is preliminary data.</text>
</comment>
<evidence type="ECO:0000256" key="3">
    <source>
        <dbReference type="SAM" id="Coils"/>
    </source>
</evidence>